<protein>
    <submittedName>
        <fullName evidence="1">Uncharacterized protein</fullName>
    </submittedName>
</protein>
<dbReference type="AlphaFoldDB" id="A0A2K3KTJ5"/>
<organism evidence="1 2">
    <name type="scientific">Trifolium pratense</name>
    <name type="common">Red clover</name>
    <dbReference type="NCBI Taxonomy" id="57577"/>
    <lineage>
        <taxon>Eukaryota</taxon>
        <taxon>Viridiplantae</taxon>
        <taxon>Streptophyta</taxon>
        <taxon>Embryophyta</taxon>
        <taxon>Tracheophyta</taxon>
        <taxon>Spermatophyta</taxon>
        <taxon>Magnoliopsida</taxon>
        <taxon>eudicotyledons</taxon>
        <taxon>Gunneridae</taxon>
        <taxon>Pentapetalae</taxon>
        <taxon>rosids</taxon>
        <taxon>fabids</taxon>
        <taxon>Fabales</taxon>
        <taxon>Fabaceae</taxon>
        <taxon>Papilionoideae</taxon>
        <taxon>50 kb inversion clade</taxon>
        <taxon>NPAAA clade</taxon>
        <taxon>Hologalegina</taxon>
        <taxon>IRL clade</taxon>
        <taxon>Trifolieae</taxon>
        <taxon>Trifolium</taxon>
    </lineage>
</organism>
<sequence>RCWRFTSHDYDVADDEA</sequence>
<proteinExistence type="predicted"/>
<dbReference type="EMBL" id="ASHM01253686">
    <property type="protein sequence ID" value="PNX69612.1"/>
    <property type="molecule type" value="Genomic_DNA"/>
</dbReference>
<accession>A0A2K3KTJ5</accession>
<reference evidence="1 2" key="2">
    <citation type="journal article" date="2017" name="Front. Plant Sci.">
        <title>Gene Classification and Mining of Molecular Markers Useful in Red Clover (Trifolium pratense) Breeding.</title>
        <authorList>
            <person name="Istvanek J."/>
            <person name="Dluhosova J."/>
            <person name="Dluhos P."/>
            <person name="Patkova L."/>
            <person name="Nedelnik J."/>
            <person name="Repkova J."/>
        </authorList>
    </citation>
    <scope>NUCLEOTIDE SEQUENCE [LARGE SCALE GENOMIC DNA]</scope>
    <source>
        <strain evidence="2">cv. Tatra</strain>
        <tissue evidence="1">Young leaves</tissue>
    </source>
</reference>
<reference evidence="1 2" key="1">
    <citation type="journal article" date="2014" name="Am. J. Bot.">
        <title>Genome assembly and annotation for red clover (Trifolium pratense; Fabaceae).</title>
        <authorList>
            <person name="Istvanek J."/>
            <person name="Jaros M."/>
            <person name="Krenek A."/>
            <person name="Repkova J."/>
        </authorList>
    </citation>
    <scope>NUCLEOTIDE SEQUENCE [LARGE SCALE GENOMIC DNA]</scope>
    <source>
        <strain evidence="2">cv. Tatra</strain>
        <tissue evidence="1">Young leaves</tissue>
    </source>
</reference>
<dbReference type="Proteomes" id="UP000236291">
    <property type="component" value="Unassembled WGS sequence"/>
</dbReference>
<evidence type="ECO:0000313" key="2">
    <source>
        <dbReference type="Proteomes" id="UP000236291"/>
    </source>
</evidence>
<gene>
    <name evidence="1" type="ORF">L195_g064513</name>
</gene>
<name>A0A2K3KTJ5_TRIPR</name>
<evidence type="ECO:0000313" key="1">
    <source>
        <dbReference type="EMBL" id="PNX69612.1"/>
    </source>
</evidence>
<comment type="caution">
    <text evidence="1">The sequence shown here is derived from an EMBL/GenBank/DDBJ whole genome shotgun (WGS) entry which is preliminary data.</text>
</comment>
<feature type="non-terminal residue" evidence="1">
    <location>
        <position position="1"/>
    </location>
</feature>